<keyword evidence="2" id="KW-0233">DNA recombination</keyword>
<evidence type="ECO:0000313" key="5">
    <source>
        <dbReference type="EMBL" id="KAK2547440.1"/>
    </source>
</evidence>
<gene>
    <name evidence="5" type="ORF">P5673_032567</name>
</gene>
<dbReference type="Pfam" id="PF00078">
    <property type="entry name" value="RVT_1"/>
    <property type="match status" value="1"/>
</dbReference>
<keyword evidence="1" id="KW-0238">DNA-binding</keyword>
<evidence type="ECO:0000256" key="3">
    <source>
        <dbReference type="SAM" id="MobiDB-lite"/>
    </source>
</evidence>
<keyword evidence="6" id="KW-1185">Reference proteome</keyword>
<evidence type="ECO:0000256" key="1">
    <source>
        <dbReference type="ARBA" id="ARBA00023125"/>
    </source>
</evidence>
<dbReference type="Proteomes" id="UP001249851">
    <property type="component" value="Unassembled WGS sequence"/>
</dbReference>
<dbReference type="CDD" id="cd09275">
    <property type="entry name" value="RNase_HI_RT_DIRS1"/>
    <property type="match status" value="1"/>
</dbReference>
<dbReference type="InterPro" id="IPR010998">
    <property type="entry name" value="Integrase_recombinase_N"/>
</dbReference>
<dbReference type="PROSITE" id="PS50878">
    <property type="entry name" value="RT_POL"/>
    <property type="match status" value="1"/>
</dbReference>
<reference evidence="5" key="1">
    <citation type="journal article" date="2023" name="G3 (Bethesda)">
        <title>Whole genome assembly and annotation of the endangered Caribbean coral Acropora cervicornis.</title>
        <authorList>
            <person name="Selwyn J.D."/>
            <person name="Vollmer S.V."/>
        </authorList>
    </citation>
    <scope>NUCLEOTIDE SEQUENCE</scope>
    <source>
        <strain evidence="5">K2</strain>
    </source>
</reference>
<dbReference type="InterPro" id="IPR013762">
    <property type="entry name" value="Integrase-like_cat_sf"/>
</dbReference>
<feature type="compositionally biased region" description="Polar residues" evidence="3">
    <location>
        <begin position="1"/>
        <end position="16"/>
    </location>
</feature>
<reference evidence="5" key="2">
    <citation type="journal article" date="2023" name="Science">
        <title>Genomic signatures of disease resistance in endangered staghorn corals.</title>
        <authorList>
            <person name="Vollmer S.V."/>
            <person name="Selwyn J.D."/>
            <person name="Despard B.A."/>
            <person name="Roesel C.L."/>
        </authorList>
    </citation>
    <scope>NUCLEOTIDE SEQUENCE</scope>
    <source>
        <strain evidence="5">K2</strain>
    </source>
</reference>
<dbReference type="InterPro" id="IPR052055">
    <property type="entry name" value="Hepadnavirus_pol/RT"/>
</dbReference>
<dbReference type="GO" id="GO:0015074">
    <property type="term" value="P:DNA integration"/>
    <property type="evidence" value="ECO:0007669"/>
    <property type="project" value="InterPro"/>
</dbReference>
<dbReference type="InterPro" id="IPR000477">
    <property type="entry name" value="RT_dom"/>
</dbReference>
<dbReference type="CDD" id="cd03714">
    <property type="entry name" value="RT_DIRS1"/>
    <property type="match status" value="1"/>
</dbReference>
<dbReference type="Gene3D" id="1.10.443.10">
    <property type="entry name" value="Intergrase catalytic core"/>
    <property type="match status" value="1"/>
</dbReference>
<dbReference type="SUPFAM" id="SSF56672">
    <property type="entry name" value="DNA/RNA polymerases"/>
    <property type="match status" value="1"/>
</dbReference>
<dbReference type="PANTHER" id="PTHR33050:SF7">
    <property type="entry name" value="RIBONUCLEASE H"/>
    <property type="match status" value="1"/>
</dbReference>
<evidence type="ECO:0000256" key="2">
    <source>
        <dbReference type="ARBA" id="ARBA00023172"/>
    </source>
</evidence>
<dbReference type="SUPFAM" id="SSF56349">
    <property type="entry name" value="DNA breaking-rejoining enzymes"/>
    <property type="match status" value="1"/>
</dbReference>
<feature type="region of interest" description="Disordered" evidence="3">
    <location>
        <begin position="1"/>
        <end position="20"/>
    </location>
</feature>
<dbReference type="GO" id="GO:0003677">
    <property type="term" value="F:DNA binding"/>
    <property type="evidence" value="ECO:0007669"/>
    <property type="project" value="UniProtKB-KW"/>
</dbReference>
<dbReference type="InterPro" id="IPR011010">
    <property type="entry name" value="DNA_brk_join_enz"/>
</dbReference>
<evidence type="ECO:0000313" key="6">
    <source>
        <dbReference type="Proteomes" id="UP001249851"/>
    </source>
</evidence>
<comment type="caution">
    <text evidence="5">The sequence shown here is derived from an EMBL/GenBank/DDBJ whole genome shotgun (WGS) entry which is preliminary data.</text>
</comment>
<dbReference type="SUPFAM" id="SSF47823">
    <property type="entry name" value="lambda integrase-like, N-terminal domain"/>
    <property type="match status" value="1"/>
</dbReference>
<dbReference type="Gene3D" id="3.10.10.10">
    <property type="entry name" value="HIV Type 1 Reverse Transcriptase, subunit A, domain 1"/>
    <property type="match status" value="1"/>
</dbReference>
<dbReference type="Pfam" id="PF00589">
    <property type="entry name" value="Phage_integrase"/>
    <property type="match status" value="1"/>
</dbReference>
<sequence length="856" mass="96431">MGTTIEFHTQPTQYNEPPQKGLTPLECQVIDEEVNKLLGKGVIRKAHPENGEFISPIFLRPKKDGTNRMILNLKALNKHIQNFHFKMETLASAIKLMTPKCFMATLDLKDAYYTVPIKLEHQKYLTFRWKDNKYKFVCFPNGLSLCPRKFTKLLKPLFAYLRQNGHLITSYIDDNYIQGNTYDECAHSVLDTIAMYTKLGFYIHPGKSHLNPTQEITYLGFVLNSITMSIKLTTEKASTIKIECESALQVRKITIRQVARILGLLVSCFPGVMWGPLHYRQLESDKTEALKNSKGNFNEIMQISEAAKKDIAWWVSNIMDSYNVISHGPPHVHLYSDASKTGWGEHVMEPNVVDHGHPQKVHCTLIINIDNTTAVSSINHMGTSHSQLCNQAATELWAWCIENHIWVSAAHIAGKDNIEADAESRKQTDMSKEWMLDSTLLEQALKTLNVTPDTDLFATRLNSHSTTKAAGGESIWRCSSSELANSGLVLQSNANAHSTPSNTPEIQKPVETSKQTIRSPSTQQQAELTSMSLVRGQLQSKGLSQEATDTILSSWRTGTKKQYQTYLDKWTKYCDSRGLNPISTTVTQGINFLAELMSHNIGYSGINTARSALSSVLTVHDCSTFGTHPLVKRFMKGVFENRPSLPRYTCTWDVSTVLKFLSSLPNLEEITLKDLSHKVVMLMALLTEQRAQTFHALDISSMEMTENKITFYITKVLKHTKPGRHQQPIEFVAFEQDPTLCIVSHIKGYLRRTSSHRNDQSRLLLSYVNPFNPISKDTLSRWVKETLSQAGIDTKTFSAHSTRAASTSTAEAKGVPIHCIMDSAGWSNCHTFAKFYKKPQQVVKNYGSELLKEITS</sequence>
<name>A0AAD9PR25_ACRCE</name>
<feature type="region of interest" description="Disordered" evidence="3">
    <location>
        <begin position="493"/>
        <end position="525"/>
    </location>
</feature>
<protein>
    <submittedName>
        <fullName evidence="5">Gag-Pol polyprotein</fullName>
    </submittedName>
</protein>
<proteinExistence type="predicted"/>
<feature type="domain" description="Reverse transcriptase" evidence="4">
    <location>
        <begin position="41"/>
        <end position="223"/>
    </location>
</feature>
<dbReference type="Gene3D" id="1.10.150.130">
    <property type="match status" value="1"/>
</dbReference>
<dbReference type="InterPro" id="IPR002104">
    <property type="entry name" value="Integrase_catalytic"/>
</dbReference>
<dbReference type="PANTHER" id="PTHR33050">
    <property type="entry name" value="REVERSE TRANSCRIPTASE DOMAIN-CONTAINING PROTEIN"/>
    <property type="match status" value="1"/>
</dbReference>
<dbReference type="AlphaFoldDB" id="A0AAD9PR25"/>
<dbReference type="InterPro" id="IPR043128">
    <property type="entry name" value="Rev_trsase/Diguanyl_cyclase"/>
</dbReference>
<dbReference type="InterPro" id="IPR043502">
    <property type="entry name" value="DNA/RNA_pol_sf"/>
</dbReference>
<evidence type="ECO:0000259" key="4">
    <source>
        <dbReference type="PROSITE" id="PS50878"/>
    </source>
</evidence>
<accession>A0AAD9PR25</accession>
<dbReference type="Gene3D" id="3.30.70.270">
    <property type="match status" value="1"/>
</dbReference>
<organism evidence="5 6">
    <name type="scientific">Acropora cervicornis</name>
    <name type="common">Staghorn coral</name>
    <dbReference type="NCBI Taxonomy" id="6130"/>
    <lineage>
        <taxon>Eukaryota</taxon>
        <taxon>Metazoa</taxon>
        <taxon>Cnidaria</taxon>
        <taxon>Anthozoa</taxon>
        <taxon>Hexacorallia</taxon>
        <taxon>Scleractinia</taxon>
        <taxon>Astrocoeniina</taxon>
        <taxon>Acroporidae</taxon>
        <taxon>Acropora</taxon>
    </lineage>
</organism>
<dbReference type="EMBL" id="JARQWQ010000184">
    <property type="protein sequence ID" value="KAK2547440.1"/>
    <property type="molecule type" value="Genomic_DNA"/>
</dbReference>
<dbReference type="GO" id="GO:0006310">
    <property type="term" value="P:DNA recombination"/>
    <property type="evidence" value="ECO:0007669"/>
    <property type="project" value="UniProtKB-KW"/>
</dbReference>